<evidence type="ECO:0000256" key="5">
    <source>
        <dbReference type="ARBA" id="ARBA00022559"/>
    </source>
</evidence>
<dbReference type="InterPro" id="IPR036291">
    <property type="entry name" value="NAD(P)-bd_dom_sf"/>
</dbReference>
<evidence type="ECO:0000313" key="15">
    <source>
        <dbReference type="EMBL" id="KAJ8919527.1"/>
    </source>
</evidence>
<dbReference type="GO" id="GO:0005777">
    <property type="term" value="C:peroxisome"/>
    <property type="evidence" value="ECO:0007669"/>
    <property type="project" value="TreeGrafter"/>
</dbReference>
<organism evidence="15 16">
    <name type="scientific">Exocentrus adspersus</name>
    <dbReference type="NCBI Taxonomy" id="1586481"/>
    <lineage>
        <taxon>Eukaryota</taxon>
        <taxon>Metazoa</taxon>
        <taxon>Ecdysozoa</taxon>
        <taxon>Arthropoda</taxon>
        <taxon>Hexapoda</taxon>
        <taxon>Insecta</taxon>
        <taxon>Pterygota</taxon>
        <taxon>Neoptera</taxon>
        <taxon>Endopterygota</taxon>
        <taxon>Coleoptera</taxon>
        <taxon>Polyphaga</taxon>
        <taxon>Cucujiformia</taxon>
        <taxon>Chrysomeloidea</taxon>
        <taxon>Cerambycidae</taxon>
        <taxon>Lamiinae</taxon>
        <taxon>Acanthocinini</taxon>
        <taxon>Exocentrus</taxon>
    </lineage>
</organism>
<dbReference type="GO" id="GO:0034599">
    <property type="term" value="P:cellular response to oxidative stress"/>
    <property type="evidence" value="ECO:0007669"/>
    <property type="project" value="InterPro"/>
</dbReference>
<keyword evidence="8" id="KW-0676">Redox-active center</keyword>
<comment type="similarity">
    <text evidence="2">Belongs to the peroxiredoxin family. Prx5 subfamily.</text>
</comment>
<evidence type="ECO:0000256" key="3">
    <source>
        <dbReference type="ARBA" id="ARBA00013017"/>
    </source>
</evidence>
<evidence type="ECO:0000256" key="7">
    <source>
        <dbReference type="ARBA" id="ARBA00023002"/>
    </source>
</evidence>
<dbReference type="Gene3D" id="3.40.50.720">
    <property type="entry name" value="NAD(P)-binding Rossmann-like Domain"/>
    <property type="match status" value="1"/>
</dbReference>
<evidence type="ECO:0000313" key="16">
    <source>
        <dbReference type="Proteomes" id="UP001159042"/>
    </source>
</evidence>
<dbReference type="InterPro" id="IPR013740">
    <property type="entry name" value="Redoxin"/>
</dbReference>
<reference evidence="15 16" key="1">
    <citation type="journal article" date="2023" name="Insect Mol. Biol.">
        <title>Genome sequencing provides insights into the evolution of gene families encoding plant cell wall-degrading enzymes in longhorned beetles.</title>
        <authorList>
            <person name="Shin N.R."/>
            <person name="Okamura Y."/>
            <person name="Kirsch R."/>
            <person name="Pauchet Y."/>
        </authorList>
    </citation>
    <scope>NUCLEOTIDE SEQUENCE [LARGE SCALE GENOMIC DNA]</scope>
    <source>
        <strain evidence="15">EAD_L_NR</strain>
    </source>
</reference>
<dbReference type="CDD" id="cd03013">
    <property type="entry name" value="PRX5_like"/>
    <property type="match status" value="1"/>
</dbReference>
<dbReference type="PANTHER" id="PTHR10430">
    <property type="entry name" value="PEROXIREDOXIN"/>
    <property type="match status" value="1"/>
</dbReference>
<dbReference type="FunFam" id="3.40.30.10:FF:000020">
    <property type="entry name" value="Peroxiredoxin"/>
    <property type="match status" value="1"/>
</dbReference>
<keyword evidence="6" id="KW-0049">Antioxidant</keyword>
<dbReference type="AlphaFoldDB" id="A0AAV8VZW7"/>
<dbReference type="Pfam" id="PF08534">
    <property type="entry name" value="Redoxin"/>
    <property type="match status" value="1"/>
</dbReference>
<dbReference type="GO" id="GO:0008379">
    <property type="term" value="F:thioredoxin peroxidase activity"/>
    <property type="evidence" value="ECO:0007669"/>
    <property type="project" value="InterPro"/>
</dbReference>
<feature type="active site" description="Cysteine sulfenic acid (-SOH) intermediate" evidence="12">
    <location>
        <position position="75"/>
    </location>
</feature>
<evidence type="ECO:0000256" key="10">
    <source>
        <dbReference type="ARBA" id="ARBA00033191"/>
    </source>
</evidence>
<dbReference type="EMBL" id="JANEYG010000017">
    <property type="protein sequence ID" value="KAJ8919527.1"/>
    <property type="molecule type" value="Genomic_DNA"/>
</dbReference>
<evidence type="ECO:0000256" key="1">
    <source>
        <dbReference type="ARBA" id="ARBA00003330"/>
    </source>
</evidence>
<evidence type="ECO:0000256" key="6">
    <source>
        <dbReference type="ARBA" id="ARBA00022862"/>
    </source>
</evidence>
<protein>
    <recommendedName>
        <fullName evidence="4">Peroxiredoxin-5, mitochondrial</fullName>
        <ecNumber evidence="3">1.11.1.24</ecNumber>
    </recommendedName>
    <alternativeName>
        <fullName evidence="9">Peroxiredoxin V</fullName>
    </alternativeName>
    <alternativeName>
        <fullName evidence="10">Thioredoxin-dependent peroxiredoxin 5</fullName>
    </alternativeName>
</protein>
<dbReference type="SUPFAM" id="SSF51735">
    <property type="entry name" value="NAD(P)-binding Rossmann-fold domains"/>
    <property type="match status" value="1"/>
</dbReference>
<accession>A0AAV8VZW7</accession>
<gene>
    <name evidence="15" type="ORF">NQ315_002148</name>
</gene>
<feature type="region of interest" description="Disordered" evidence="13">
    <location>
        <begin position="565"/>
        <end position="592"/>
    </location>
</feature>
<dbReference type="SUPFAM" id="SSF56327">
    <property type="entry name" value="LDH C-terminal domain-like"/>
    <property type="match status" value="1"/>
</dbReference>
<dbReference type="EC" id="1.11.1.24" evidence="3"/>
<sequence>MSISNIVKRGINKRISSVFQRHFQTTPAIMVKVGDTIPNVDLYEDLPTNKVNLAELASGKKLIVFAVPGAFTPGCSKTHLPGYVQKADELKQQGVNEIVCVSVNDPFVMSAWAESQNTRGKIRLLADPSAALAKALDLTVDIAPLGGVRSKRYSMVVENGKITSLQVEPDGTGLSCSLADKIKFDMNLSKHLVKVARTSKPVYETPLRNCSSNPQQPTVTILNASTKIGRTLALLLKQSPYLGELRLYDKNISICTVGEDLSHIDTRAKVKTYGGKTAMKYAVLDAHVVVAVGGCRTSHKETPKDLFDKNVDDLRYTTLHMVEFNPKAVFCIGSPPIEALVPLVSEEYKKAGVYDSRKIIGITSVASMRANSYVAAAIGKNASDVLCPIVGGVSPNCLVGVLSQINPNTGLSAVKKQDKLFNFYNLNAFLLQQVQTSIQNQLGNSEDDLLKLYADCGTICYSPALAISRFINFLLRALMGDSTCVDYAFVRQMGHIGQFLPYMASIVRLGRNGIMSSHMPKVSGDEGRRLKIASYVIRDLITLGESFVTGEVKPLPEKHFKCNLQPAKGKEKHEQANNENLSRKMEVNKIKQ</sequence>
<dbReference type="PROSITE" id="PS51352">
    <property type="entry name" value="THIOREDOXIN_2"/>
    <property type="match status" value="1"/>
</dbReference>
<dbReference type="InterPro" id="IPR015955">
    <property type="entry name" value="Lactate_DH/Glyco_Ohase_4_C"/>
</dbReference>
<dbReference type="PANTHER" id="PTHR10430:SF16">
    <property type="entry name" value="PEROXIREDOXIN-5, MITOCHONDRIAL"/>
    <property type="match status" value="1"/>
</dbReference>
<dbReference type="Proteomes" id="UP001159042">
    <property type="component" value="Unassembled WGS sequence"/>
</dbReference>
<evidence type="ECO:0000256" key="12">
    <source>
        <dbReference type="PIRSR" id="PIRSR637944-1"/>
    </source>
</evidence>
<comment type="caution">
    <text evidence="15">The sequence shown here is derived from an EMBL/GenBank/DDBJ whole genome shotgun (WGS) entry which is preliminary data.</text>
</comment>
<dbReference type="InterPro" id="IPR037944">
    <property type="entry name" value="PRX5-like"/>
</dbReference>
<dbReference type="InterPro" id="IPR001236">
    <property type="entry name" value="Lactate/malate_DH_N"/>
</dbReference>
<evidence type="ECO:0000256" key="2">
    <source>
        <dbReference type="ARBA" id="ARBA00010505"/>
    </source>
</evidence>
<dbReference type="SUPFAM" id="SSF52833">
    <property type="entry name" value="Thioredoxin-like"/>
    <property type="match status" value="1"/>
</dbReference>
<dbReference type="GO" id="GO:0045454">
    <property type="term" value="P:cell redox homeostasis"/>
    <property type="evidence" value="ECO:0007669"/>
    <property type="project" value="TreeGrafter"/>
</dbReference>
<evidence type="ECO:0000256" key="4">
    <source>
        <dbReference type="ARBA" id="ARBA00014329"/>
    </source>
</evidence>
<proteinExistence type="inferred from homology"/>
<keyword evidence="16" id="KW-1185">Reference proteome</keyword>
<dbReference type="Gene3D" id="3.40.30.10">
    <property type="entry name" value="Glutaredoxin"/>
    <property type="match status" value="1"/>
</dbReference>
<feature type="domain" description="Thioredoxin" evidence="14">
    <location>
        <begin position="31"/>
        <end position="187"/>
    </location>
</feature>
<dbReference type="GO" id="GO:0005739">
    <property type="term" value="C:mitochondrion"/>
    <property type="evidence" value="ECO:0007669"/>
    <property type="project" value="TreeGrafter"/>
</dbReference>
<dbReference type="GO" id="GO:0042744">
    <property type="term" value="P:hydrogen peroxide catabolic process"/>
    <property type="evidence" value="ECO:0007669"/>
    <property type="project" value="TreeGrafter"/>
</dbReference>
<evidence type="ECO:0000256" key="13">
    <source>
        <dbReference type="SAM" id="MobiDB-lite"/>
    </source>
</evidence>
<name>A0AAV8VZW7_9CUCU</name>
<dbReference type="InterPro" id="IPR013766">
    <property type="entry name" value="Thioredoxin_domain"/>
</dbReference>
<keyword evidence="7" id="KW-0560">Oxidoreductase</keyword>
<dbReference type="Gene3D" id="3.90.110.10">
    <property type="entry name" value="Lactate dehydrogenase/glycoside hydrolase, family 4, C-terminal"/>
    <property type="match status" value="1"/>
</dbReference>
<feature type="compositionally biased region" description="Basic and acidic residues" evidence="13">
    <location>
        <begin position="568"/>
        <end position="592"/>
    </location>
</feature>
<dbReference type="InterPro" id="IPR036249">
    <property type="entry name" value="Thioredoxin-like_sf"/>
</dbReference>
<evidence type="ECO:0000256" key="11">
    <source>
        <dbReference type="ARBA" id="ARBA00049091"/>
    </source>
</evidence>
<dbReference type="GO" id="GO:0016616">
    <property type="term" value="F:oxidoreductase activity, acting on the CH-OH group of donors, NAD or NADP as acceptor"/>
    <property type="evidence" value="ECO:0007669"/>
    <property type="project" value="InterPro"/>
</dbReference>
<evidence type="ECO:0000259" key="14">
    <source>
        <dbReference type="PROSITE" id="PS51352"/>
    </source>
</evidence>
<dbReference type="Pfam" id="PF00056">
    <property type="entry name" value="Ldh_1_N"/>
    <property type="match status" value="1"/>
</dbReference>
<comment type="catalytic activity">
    <reaction evidence="11">
        <text>a hydroperoxide + [thioredoxin]-dithiol = an alcohol + [thioredoxin]-disulfide + H2O</text>
        <dbReference type="Rhea" id="RHEA:62620"/>
        <dbReference type="Rhea" id="RHEA-COMP:10698"/>
        <dbReference type="Rhea" id="RHEA-COMP:10700"/>
        <dbReference type="ChEBI" id="CHEBI:15377"/>
        <dbReference type="ChEBI" id="CHEBI:29950"/>
        <dbReference type="ChEBI" id="CHEBI:30879"/>
        <dbReference type="ChEBI" id="CHEBI:35924"/>
        <dbReference type="ChEBI" id="CHEBI:50058"/>
        <dbReference type="EC" id="1.11.1.24"/>
    </reaction>
</comment>
<evidence type="ECO:0000256" key="8">
    <source>
        <dbReference type="ARBA" id="ARBA00023284"/>
    </source>
</evidence>
<evidence type="ECO:0000256" key="9">
    <source>
        <dbReference type="ARBA" id="ARBA00031861"/>
    </source>
</evidence>
<comment type="function">
    <text evidence="1">Thiol-specific peroxidase that catalyzes the reduction of hydrogen peroxide and organic hydroperoxides to water and alcohols, respectively. Plays a role in cell protection against oxidative stress by detoxifying peroxides and as sensor of hydrogen peroxide-mediated signaling events.</text>
</comment>
<keyword evidence="5" id="KW-0575">Peroxidase</keyword>